<name>A0A9W9ZVF7_9CNID</name>
<dbReference type="InterPro" id="IPR029006">
    <property type="entry name" value="ADF-H/Gelsolin-like_dom_sf"/>
</dbReference>
<comment type="caution">
    <text evidence="1">The sequence shown here is derived from an EMBL/GenBank/DDBJ whole genome shotgun (WGS) entry which is preliminary data.</text>
</comment>
<keyword evidence="2" id="KW-1185">Reference proteome</keyword>
<evidence type="ECO:0000313" key="2">
    <source>
        <dbReference type="Proteomes" id="UP001163046"/>
    </source>
</evidence>
<dbReference type="SUPFAM" id="SSF55753">
    <property type="entry name" value="Actin depolymerizing proteins"/>
    <property type="match status" value="1"/>
</dbReference>
<protein>
    <submittedName>
        <fullName evidence="1">Uncharacterized protein</fullName>
    </submittedName>
</protein>
<dbReference type="EMBL" id="MU825575">
    <property type="protein sequence ID" value="KAJ7388190.1"/>
    <property type="molecule type" value="Genomic_DNA"/>
</dbReference>
<sequence>MTVELDSDKGPQVLVSQGKEPPCFTRLFEGKMVVHLGKKDSQEETGDGSLLLCETNNLKRLIYYRYQQVHRP</sequence>
<dbReference type="Gene3D" id="3.40.20.10">
    <property type="entry name" value="Severin"/>
    <property type="match status" value="1"/>
</dbReference>
<proteinExistence type="predicted"/>
<dbReference type="OrthoDB" id="8925115at2759"/>
<gene>
    <name evidence="1" type="ORF">OS493_039333</name>
</gene>
<dbReference type="Proteomes" id="UP001163046">
    <property type="component" value="Unassembled WGS sequence"/>
</dbReference>
<reference evidence="1" key="1">
    <citation type="submission" date="2023-01" db="EMBL/GenBank/DDBJ databases">
        <title>Genome assembly of the deep-sea coral Lophelia pertusa.</title>
        <authorList>
            <person name="Herrera S."/>
            <person name="Cordes E."/>
        </authorList>
    </citation>
    <scope>NUCLEOTIDE SEQUENCE</scope>
    <source>
        <strain evidence="1">USNM1676648</strain>
        <tissue evidence="1">Polyp</tissue>
    </source>
</reference>
<accession>A0A9W9ZVF7</accession>
<dbReference type="AlphaFoldDB" id="A0A9W9ZVF7"/>
<organism evidence="1 2">
    <name type="scientific">Desmophyllum pertusum</name>
    <dbReference type="NCBI Taxonomy" id="174260"/>
    <lineage>
        <taxon>Eukaryota</taxon>
        <taxon>Metazoa</taxon>
        <taxon>Cnidaria</taxon>
        <taxon>Anthozoa</taxon>
        <taxon>Hexacorallia</taxon>
        <taxon>Scleractinia</taxon>
        <taxon>Caryophylliina</taxon>
        <taxon>Caryophylliidae</taxon>
        <taxon>Desmophyllum</taxon>
    </lineage>
</organism>
<evidence type="ECO:0000313" key="1">
    <source>
        <dbReference type="EMBL" id="KAJ7388190.1"/>
    </source>
</evidence>